<organism evidence="1 2">
    <name type="scientific">Nesterenkonia jeotgali</name>
    <dbReference type="NCBI Taxonomy" id="317018"/>
    <lineage>
        <taxon>Bacteria</taxon>
        <taxon>Bacillati</taxon>
        <taxon>Actinomycetota</taxon>
        <taxon>Actinomycetes</taxon>
        <taxon>Micrococcales</taxon>
        <taxon>Micrococcaceae</taxon>
        <taxon>Nesterenkonia</taxon>
    </lineage>
</organism>
<evidence type="ECO:0000313" key="1">
    <source>
        <dbReference type="EMBL" id="MBA8922611.1"/>
    </source>
</evidence>
<dbReference type="EMBL" id="JACJIH010000001">
    <property type="protein sequence ID" value="MBA8922611.1"/>
    <property type="molecule type" value="Genomic_DNA"/>
</dbReference>
<comment type="caution">
    <text evidence="1">The sequence shown here is derived from an EMBL/GenBank/DDBJ whole genome shotgun (WGS) entry which is preliminary data.</text>
</comment>
<proteinExistence type="predicted"/>
<dbReference type="Proteomes" id="UP000546252">
    <property type="component" value="Unassembled WGS sequence"/>
</dbReference>
<dbReference type="AlphaFoldDB" id="A0A839FVP5"/>
<accession>A0A839FVP5</accession>
<gene>
    <name evidence="1" type="ORF">HNR24_002544</name>
</gene>
<sequence length="46" mass="4765">MAPVSNLSILTQIPDHDKQKTPVASATGVFCSSHCAAELLSPATLL</sequence>
<protein>
    <submittedName>
        <fullName evidence="1">Uncharacterized protein</fullName>
    </submittedName>
</protein>
<name>A0A839FVP5_9MICC</name>
<evidence type="ECO:0000313" key="2">
    <source>
        <dbReference type="Proteomes" id="UP000546252"/>
    </source>
</evidence>
<reference evidence="1 2" key="1">
    <citation type="submission" date="2020-08" db="EMBL/GenBank/DDBJ databases">
        <title>Sequencing the genomes of 1000 actinobacteria strains.</title>
        <authorList>
            <person name="Klenk H.-P."/>
        </authorList>
    </citation>
    <scope>NUCLEOTIDE SEQUENCE [LARGE SCALE GENOMIC DNA]</scope>
    <source>
        <strain evidence="1 2">DSM 19081</strain>
    </source>
</reference>